<proteinExistence type="predicted"/>
<evidence type="ECO:0000256" key="1">
    <source>
        <dbReference type="SAM" id="SignalP"/>
    </source>
</evidence>
<keyword evidence="1" id="KW-0732">Signal</keyword>
<feature type="chain" id="PRO_5025543943" evidence="1">
    <location>
        <begin position="22"/>
        <end position="82"/>
    </location>
</feature>
<dbReference type="AlphaFoldDB" id="A0A6B0U824"/>
<sequence length="82" mass="9094">MAPRWWPQCSAWLVWPSLGFCTSSETLVSSSRSAPMLRRTSARCCSVDTSDMLCRRKRGLLLGVVEPPCSSATSASHWLISF</sequence>
<accession>A0A6B0U824</accession>
<protein>
    <submittedName>
        <fullName evidence="2">Putative secreted protein</fullName>
    </submittedName>
</protein>
<organism evidence="2">
    <name type="scientific">Ixodes ricinus</name>
    <name type="common">Common tick</name>
    <name type="synonym">Acarus ricinus</name>
    <dbReference type="NCBI Taxonomy" id="34613"/>
    <lineage>
        <taxon>Eukaryota</taxon>
        <taxon>Metazoa</taxon>
        <taxon>Ecdysozoa</taxon>
        <taxon>Arthropoda</taxon>
        <taxon>Chelicerata</taxon>
        <taxon>Arachnida</taxon>
        <taxon>Acari</taxon>
        <taxon>Parasitiformes</taxon>
        <taxon>Ixodida</taxon>
        <taxon>Ixodoidea</taxon>
        <taxon>Ixodidae</taxon>
        <taxon>Ixodinae</taxon>
        <taxon>Ixodes</taxon>
    </lineage>
</organism>
<evidence type="ECO:0000313" key="2">
    <source>
        <dbReference type="EMBL" id="MXU84705.1"/>
    </source>
</evidence>
<reference evidence="2" key="1">
    <citation type="submission" date="2019-12" db="EMBL/GenBank/DDBJ databases">
        <title>An insight into the sialome of adult female Ixodes ricinus ticks feeding for 6 days.</title>
        <authorList>
            <person name="Perner J."/>
            <person name="Ribeiro J.M.C."/>
        </authorList>
    </citation>
    <scope>NUCLEOTIDE SEQUENCE</scope>
    <source>
        <strain evidence="2">Semi-engorged</strain>
        <tissue evidence="2">Salivary glands</tissue>
    </source>
</reference>
<name>A0A6B0U824_IXORI</name>
<feature type="signal peptide" evidence="1">
    <location>
        <begin position="1"/>
        <end position="21"/>
    </location>
</feature>
<dbReference type="EMBL" id="GIFC01002622">
    <property type="protein sequence ID" value="MXU84705.1"/>
    <property type="molecule type" value="Transcribed_RNA"/>
</dbReference>